<dbReference type="PANTHER" id="PTHR42760">
    <property type="entry name" value="SHORT-CHAIN DEHYDROGENASES/REDUCTASES FAMILY MEMBER"/>
    <property type="match status" value="1"/>
</dbReference>
<evidence type="ECO:0000313" key="2">
    <source>
        <dbReference type="EMBL" id="TGO02871.1"/>
    </source>
</evidence>
<dbReference type="PRINTS" id="PR00080">
    <property type="entry name" value="SDRFAMILY"/>
</dbReference>
<accession>A0A4E0R2W9</accession>
<dbReference type="CDD" id="cd05233">
    <property type="entry name" value="SDR_c"/>
    <property type="match status" value="1"/>
</dbReference>
<evidence type="ECO:0000256" key="1">
    <source>
        <dbReference type="ARBA" id="ARBA00006484"/>
    </source>
</evidence>
<evidence type="ECO:0000313" key="3">
    <source>
        <dbReference type="Proteomes" id="UP000030428"/>
    </source>
</evidence>
<dbReference type="AlphaFoldDB" id="A0A4E0R2W9"/>
<dbReference type="InterPro" id="IPR036291">
    <property type="entry name" value="NAD(P)-bd_dom_sf"/>
</dbReference>
<dbReference type="PRINTS" id="PR00081">
    <property type="entry name" value="GDHRDH"/>
</dbReference>
<dbReference type="FunFam" id="3.40.50.720:FF:000084">
    <property type="entry name" value="Short-chain dehydrogenase reductase"/>
    <property type="match status" value="1"/>
</dbReference>
<comment type="similarity">
    <text evidence="1">Belongs to the short-chain dehydrogenases/reductases (SDR) family.</text>
</comment>
<dbReference type="InterPro" id="IPR002347">
    <property type="entry name" value="SDR_fam"/>
</dbReference>
<keyword evidence="3" id="KW-1185">Reference proteome</keyword>
<dbReference type="Proteomes" id="UP000030428">
    <property type="component" value="Unassembled WGS sequence"/>
</dbReference>
<protein>
    <submittedName>
        <fullName evidence="2">Oxidoreductase</fullName>
    </submittedName>
</protein>
<comment type="caution">
    <text evidence="2">The sequence shown here is derived from an EMBL/GenBank/DDBJ whole genome shotgun (WGS) entry which is preliminary data.</text>
</comment>
<dbReference type="Gene3D" id="3.40.50.720">
    <property type="entry name" value="NAD(P)-binding Rossmann-like Domain"/>
    <property type="match status" value="1"/>
</dbReference>
<proteinExistence type="inferred from homology"/>
<organism evidence="2 3">
    <name type="scientific">Candidatus Thiomargarita nelsonii</name>
    <dbReference type="NCBI Taxonomy" id="1003181"/>
    <lineage>
        <taxon>Bacteria</taxon>
        <taxon>Pseudomonadati</taxon>
        <taxon>Pseudomonadota</taxon>
        <taxon>Gammaproteobacteria</taxon>
        <taxon>Thiotrichales</taxon>
        <taxon>Thiotrichaceae</taxon>
        <taxon>Thiomargarita</taxon>
    </lineage>
</organism>
<name>A0A4E0R2W9_9GAMM</name>
<dbReference type="SUPFAM" id="SSF51735">
    <property type="entry name" value="NAD(P)-binding Rossmann-fold domains"/>
    <property type="match status" value="1"/>
</dbReference>
<sequence>MNKVFIITGTRKGLGKQLAEYYLSKGHKVVGCSRGEASINHVDYSHHSMDVSDEEAVIQLVRKTKKLHGRIDVLLNNAGIASMNHITITPGKTARRIFDTNFMGTFLFSREVAKIMMRQKHGRIVNYTTVATPLRLEGEAIYAASKAAIENFTQVAARELGQFGITVNAIGPTPVKTDLIKNVPADKLESLLNRQAIHRYGEFKDVLNVINFFINDESDFVTGQIIYLGGVVG</sequence>
<dbReference type="Pfam" id="PF13561">
    <property type="entry name" value="adh_short_C2"/>
    <property type="match status" value="1"/>
</dbReference>
<dbReference type="EMBL" id="JSZA02000067">
    <property type="protein sequence ID" value="TGO02871.1"/>
    <property type="molecule type" value="Genomic_DNA"/>
</dbReference>
<gene>
    <name evidence="2" type="ORF">PN36_17500</name>
</gene>
<dbReference type="GO" id="GO:0016616">
    <property type="term" value="F:oxidoreductase activity, acting on the CH-OH group of donors, NAD or NADP as acceptor"/>
    <property type="evidence" value="ECO:0007669"/>
    <property type="project" value="TreeGrafter"/>
</dbReference>
<reference evidence="2 3" key="1">
    <citation type="journal article" date="2016" name="Front. Microbiol.">
        <title>Single-Cell (Meta-)Genomics of a Dimorphic Candidatus Thiomargarita nelsonii Reveals Genomic Plasticity.</title>
        <authorList>
            <person name="Flood B.E."/>
            <person name="Fliss P."/>
            <person name="Jones D.S."/>
            <person name="Dick G.J."/>
            <person name="Jain S."/>
            <person name="Kaster A.K."/>
            <person name="Winkel M."/>
            <person name="Mussmann M."/>
            <person name="Bailey J."/>
        </authorList>
    </citation>
    <scope>NUCLEOTIDE SEQUENCE [LARGE SCALE GENOMIC DNA]</scope>
    <source>
        <strain evidence="2">Hydrate Ridge</strain>
    </source>
</reference>